<reference evidence="2" key="1">
    <citation type="submission" date="2018-02" db="EMBL/GenBank/DDBJ databases">
        <title>Rhizophora mucronata_Transcriptome.</title>
        <authorList>
            <person name="Meera S.P."/>
            <person name="Sreeshan A."/>
            <person name="Augustine A."/>
        </authorList>
    </citation>
    <scope>NUCLEOTIDE SEQUENCE</scope>
    <source>
        <tissue evidence="2">Leaf</tissue>
    </source>
</reference>
<evidence type="ECO:0000256" key="1">
    <source>
        <dbReference type="SAM" id="MobiDB-lite"/>
    </source>
</evidence>
<sequence>MNKLNTISASPSSKLQQQGATTRQLPICCCF</sequence>
<dbReference type="AlphaFoldDB" id="A0A2P2NWN6"/>
<name>A0A2P2NWN6_RHIMU</name>
<dbReference type="EMBL" id="GGEC01066345">
    <property type="protein sequence ID" value="MBX46829.1"/>
    <property type="molecule type" value="Transcribed_RNA"/>
</dbReference>
<protein>
    <submittedName>
        <fullName evidence="2">Uncharacterized protein</fullName>
    </submittedName>
</protein>
<organism evidence="2">
    <name type="scientific">Rhizophora mucronata</name>
    <name type="common">Asiatic mangrove</name>
    <dbReference type="NCBI Taxonomy" id="61149"/>
    <lineage>
        <taxon>Eukaryota</taxon>
        <taxon>Viridiplantae</taxon>
        <taxon>Streptophyta</taxon>
        <taxon>Embryophyta</taxon>
        <taxon>Tracheophyta</taxon>
        <taxon>Spermatophyta</taxon>
        <taxon>Magnoliopsida</taxon>
        <taxon>eudicotyledons</taxon>
        <taxon>Gunneridae</taxon>
        <taxon>Pentapetalae</taxon>
        <taxon>rosids</taxon>
        <taxon>fabids</taxon>
        <taxon>Malpighiales</taxon>
        <taxon>Rhizophoraceae</taxon>
        <taxon>Rhizophora</taxon>
    </lineage>
</organism>
<proteinExistence type="predicted"/>
<accession>A0A2P2NWN6</accession>
<feature type="region of interest" description="Disordered" evidence="1">
    <location>
        <begin position="1"/>
        <end position="23"/>
    </location>
</feature>
<evidence type="ECO:0000313" key="2">
    <source>
        <dbReference type="EMBL" id="MBX46829.1"/>
    </source>
</evidence>